<keyword evidence="1" id="KW-0812">Transmembrane</keyword>
<keyword evidence="1" id="KW-1133">Transmembrane helix</keyword>
<reference evidence="2 3" key="1">
    <citation type="submission" date="2018-02" db="EMBL/GenBank/DDBJ databases">
        <title>Acinetobacter baumanii whole genome sequence.</title>
        <authorList>
            <person name="Qasim Z.J."/>
        </authorList>
    </citation>
    <scope>NUCLEOTIDE SEQUENCE [LARGE SCALE GENOMIC DNA]</scope>
    <source>
        <strain evidence="2 3">ZQ8</strain>
    </source>
</reference>
<comment type="caution">
    <text evidence="2">The sequence shown here is derived from an EMBL/GenBank/DDBJ whole genome shotgun (WGS) entry which is preliminary data.</text>
</comment>
<feature type="transmembrane region" description="Helical" evidence="1">
    <location>
        <begin position="369"/>
        <end position="390"/>
    </location>
</feature>
<proteinExistence type="predicted"/>
<dbReference type="EMBL" id="PHJU02000037">
    <property type="protein sequence ID" value="PQL80805.1"/>
    <property type="molecule type" value="Genomic_DNA"/>
</dbReference>
<sequence>MSQINRAQLIDLYKKAFFQENFSKGQITVDSPSLVQSLILAFDSENTGWSQIGIEPVILNQTYKFYHRLPRSIDFGHIFNNIDQLCNNSFFKSRNTKKYFIIDLKFDSSDANKPEIIKNYEALLRFLELLGKSAAFVDSSFSRFLFLQPENMELEVFYSSTVLRSLDVASINKIESFIVENIHETQKRTIFSKAIVNYCKNETEKFRFEKLLSGLKNIFETLDHDYAVFSSDFSYEKLRNEIENAKLEEQVKIHKVITDIQNQILGIPIATVIVATQFKTQKQVDYNAIYQFCLNTGIFIGVLIFVVILWFLIKNQKESLMGLKTEIIRKDNKFKIDSPVVYEKIVREGKSPFEDVFNRIGTQKKILNTINWVGILGLVITFFIYCAITVDPRYFFK</sequence>
<evidence type="ECO:0000256" key="1">
    <source>
        <dbReference type="SAM" id="Phobius"/>
    </source>
</evidence>
<name>A0AA44XQZ0_ACIBA</name>
<dbReference type="Proteomes" id="UP000233757">
    <property type="component" value="Unassembled WGS sequence"/>
</dbReference>
<protein>
    <recommendedName>
        <fullName evidence="4">Phage-related membrane protein</fullName>
    </recommendedName>
</protein>
<dbReference type="AlphaFoldDB" id="A0AA44XQZ0"/>
<gene>
    <name evidence="2" type="ORF">CV954_016365</name>
</gene>
<evidence type="ECO:0000313" key="3">
    <source>
        <dbReference type="Proteomes" id="UP000233757"/>
    </source>
</evidence>
<evidence type="ECO:0008006" key="4">
    <source>
        <dbReference type="Google" id="ProtNLM"/>
    </source>
</evidence>
<organism evidence="2 3">
    <name type="scientific">Acinetobacter baumannii</name>
    <dbReference type="NCBI Taxonomy" id="470"/>
    <lineage>
        <taxon>Bacteria</taxon>
        <taxon>Pseudomonadati</taxon>
        <taxon>Pseudomonadota</taxon>
        <taxon>Gammaproteobacteria</taxon>
        <taxon>Moraxellales</taxon>
        <taxon>Moraxellaceae</taxon>
        <taxon>Acinetobacter</taxon>
        <taxon>Acinetobacter calcoaceticus/baumannii complex</taxon>
    </lineage>
</organism>
<accession>A0AA44XQZ0</accession>
<evidence type="ECO:0000313" key="2">
    <source>
        <dbReference type="EMBL" id="PQL80805.1"/>
    </source>
</evidence>
<dbReference type="RefSeq" id="WP_000078370.1">
    <property type="nucleotide sequence ID" value="NZ_CP196001.1"/>
</dbReference>
<feature type="transmembrane region" description="Helical" evidence="1">
    <location>
        <begin position="289"/>
        <end position="313"/>
    </location>
</feature>
<keyword evidence="1" id="KW-0472">Membrane</keyword>